<dbReference type="Pfam" id="PF01930">
    <property type="entry name" value="Cas_Cas4"/>
    <property type="match status" value="1"/>
</dbReference>
<dbReference type="InterPro" id="IPR022765">
    <property type="entry name" value="Dna2/Cas4_DUF83"/>
</dbReference>
<keyword evidence="9 13" id="KW-0408">Iron</keyword>
<evidence type="ECO:0000256" key="7">
    <source>
        <dbReference type="ARBA" id="ARBA00022801"/>
    </source>
</evidence>
<sequence>MYADDDLLLISGLQHLAFCERQWMLIHVEQLWAENLLTIEGDHLHTNVHQIGSESRGEVKLATGLQLRSFELGLYGVADMVEFHRDDRNGVVIPSFRDKGKRWRPYPVEYKRGRRRWDIADEVQMCAQAICLEEMLCCSITEGAIFYGEPKRRTKIALTEELRSEVAAKCNRARLLASGAEAPAYTPGKQCKNCSMREHCMPEETHLADRSRKYLDNIFKQKC</sequence>
<dbReference type="EMBL" id="CP016757">
    <property type="protein sequence ID" value="ANZ43987.1"/>
    <property type="molecule type" value="Genomic_DNA"/>
</dbReference>
<keyword evidence="5 13" id="KW-0540">Nuclease</keyword>
<comment type="cofactor">
    <cofactor evidence="1">
        <name>[4Fe-4S] cluster</name>
        <dbReference type="ChEBI" id="CHEBI:49883"/>
    </cofactor>
</comment>
<dbReference type="GO" id="GO:0004527">
    <property type="term" value="F:exonuclease activity"/>
    <property type="evidence" value="ECO:0007669"/>
    <property type="project" value="UniProtKB-KW"/>
</dbReference>
<keyword evidence="15" id="KW-1185">Reference proteome</keyword>
<proteinExistence type="inferred from homology"/>
<keyword evidence="6 13" id="KW-0479">Metal-binding</keyword>
<dbReference type="GeneID" id="83056638"/>
<evidence type="ECO:0000256" key="4">
    <source>
        <dbReference type="ARBA" id="ARBA00020049"/>
    </source>
</evidence>
<name>A0A1B2I222_9BACT</name>
<comment type="cofactor">
    <cofactor evidence="13">
        <name>Mg(2+)</name>
        <dbReference type="ChEBI" id="CHEBI:18420"/>
    </cofactor>
    <cofactor evidence="13">
        <name>Mn(2+)</name>
        <dbReference type="ChEBI" id="CHEBI:29035"/>
    </cofactor>
    <text evidence="13">Mg(2+) or Mn(2+) required for ssDNA cleavage activity.</text>
</comment>
<evidence type="ECO:0000256" key="8">
    <source>
        <dbReference type="ARBA" id="ARBA00022839"/>
    </source>
</evidence>
<dbReference type="EC" id="3.1.12.1" evidence="3 13"/>
<keyword evidence="11 13" id="KW-0051">Antiviral defense</keyword>
<comment type="function">
    <text evidence="13">CRISPR (clustered regularly interspaced short palindromic repeat) is an adaptive immune system that provides protection against mobile genetic elements (viruses, transposable elements and conjugative plasmids). CRISPR clusters contain sequences complementary to antecedent mobile elements and target invading nucleic acids. CRISPR clusters are transcribed and processed into CRISPR RNA (crRNA).</text>
</comment>
<dbReference type="PANTHER" id="PTHR36531:SF6">
    <property type="entry name" value="DNA REPLICATION ATP-DEPENDENT HELICASE_NUCLEASE DNA2"/>
    <property type="match status" value="1"/>
</dbReference>
<evidence type="ECO:0000256" key="12">
    <source>
        <dbReference type="ARBA" id="ARBA00023211"/>
    </source>
</evidence>
<keyword evidence="7 13" id="KW-0378">Hydrolase</keyword>
<dbReference type="PANTHER" id="PTHR36531">
    <property type="entry name" value="CRISPR-ASSOCIATED EXONUCLEASE CAS4"/>
    <property type="match status" value="1"/>
</dbReference>
<dbReference type="RefSeq" id="WP_066742480.1">
    <property type="nucleotide sequence ID" value="NZ_CALCLR010000110.1"/>
</dbReference>
<evidence type="ECO:0000256" key="5">
    <source>
        <dbReference type="ARBA" id="ARBA00022722"/>
    </source>
</evidence>
<evidence type="ECO:0000256" key="3">
    <source>
        <dbReference type="ARBA" id="ARBA00012768"/>
    </source>
</evidence>
<dbReference type="KEGG" id="cpor:BED41_02085"/>
<evidence type="ECO:0000256" key="11">
    <source>
        <dbReference type="ARBA" id="ARBA00023118"/>
    </source>
</evidence>
<dbReference type="OrthoDB" id="9781776at2"/>
<dbReference type="GO" id="GO:0051536">
    <property type="term" value="F:iron-sulfur cluster binding"/>
    <property type="evidence" value="ECO:0007669"/>
    <property type="project" value="UniProtKB-KW"/>
</dbReference>
<evidence type="ECO:0000313" key="14">
    <source>
        <dbReference type="EMBL" id="ANZ43987.1"/>
    </source>
</evidence>
<dbReference type="Gene3D" id="3.90.320.10">
    <property type="match status" value="1"/>
</dbReference>
<dbReference type="InterPro" id="IPR011604">
    <property type="entry name" value="PDDEXK-like_dom_sf"/>
</dbReference>
<evidence type="ECO:0000256" key="10">
    <source>
        <dbReference type="ARBA" id="ARBA00023014"/>
    </source>
</evidence>
<evidence type="ECO:0000256" key="13">
    <source>
        <dbReference type="RuleBase" id="RU365022"/>
    </source>
</evidence>
<protein>
    <recommendedName>
        <fullName evidence="4 13">CRISPR-associated exonuclease Cas4</fullName>
        <ecNumber evidence="3 13">3.1.12.1</ecNumber>
    </recommendedName>
</protein>
<organism evidence="14 15">
    <name type="scientific">Cloacibacillus porcorum</name>
    <dbReference type="NCBI Taxonomy" id="1197717"/>
    <lineage>
        <taxon>Bacteria</taxon>
        <taxon>Thermotogati</taxon>
        <taxon>Synergistota</taxon>
        <taxon>Synergistia</taxon>
        <taxon>Synergistales</taxon>
        <taxon>Synergistaceae</taxon>
        <taxon>Cloacibacillus</taxon>
    </lineage>
</organism>
<reference evidence="14" key="1">
    <citation type="submission" date="2016-08" db="EMBL/GenBank/DDBJ databases">
        <title>Complete genome of Cloacibacillus porcorum.</title>
        <authorList>
            <person name="Looft T."/>
            <person name="Bayles D.O."/>
            <person name="Alt D.P."/>
        </authorList>
    </citation>
    <scope>NUCLEOTIDE SEQUENCE [LARGE SCALE GENOMIC DNA]</scope>
    <source>
        <strain evidence="14">CL-84</strain>
    </source>
</reference>
<keyword evidence="12 13" id="KW-0464">Manganese</keyword>
<dbReference type="GO" id="GO:0046872">
    <property type="term" value="F:metal ion binding"/>
    <property type="evidence" value="ECO:0007669"/>
    <property type="project" value="UniProtKB-KW"/>
</dbReference>
<evidence type="ECO:0000256" key="9">
    <source>
        <dbReference type="ARBA" id="ARBA00023004"/>
    </source>
</evidence>
<dbReference type="GO" id="GO:0051607">
    <property type="term" value="P:defense response to virus"/>
    <property type="evidence" value="ECO:0007669"/>
    <property type="project" value="UniProtKB-KW"/>
</dbReference>
<evidence type="ECO:0000256" key="1">
    <source>
        <dbReference type="ARBA" id="ARBA00001966"/>
    </source>
</evidence>
<dbReference type="InterPro" id="IPR051827">
    <property type="entry name" value="Cas4_exonuclease"/>
</dbReference>
<dbReference type="Proteomes" id="UP000093044">
    <property type="component" value="Chromosome"/>
</dbReference>
<dbReference type="InterPro" id="IPR013343">
    <property type="entry name" value="CRISPR-assoc_prot_Cas4"/>
</dbReference>
<comment type="similarity">
    <text evidence="2 13">Belongs to the CRISPR-associated exonuclease Cas4 family.</text>
</comment>
<evidence type="ECO:0000256" key="2">
    <source>
        <dbReference type="ARBA" id="ARBA00009189"/>
    </source>
</evidence>
<accession>A0A1B2I222</accession>
<gene>
    <name evidence="14" type="ORF">BED41_02085</name>
</gene>
<evidence type="ECO:0000313" key="15">
    <source>
        <dbReference type="Proteomes" id="UP000093044"/>
    </source>
</evidence>
<comment type="cofactor">
    <cofactor evidence="13">
        <name>iron-sulfur cluster</name>
        <dbReference type="ChEBI" id="CHEBI:30408"/>
    </cofactor>
</comment>
<dbReference type="NCBIfam" id="TIGR00372">
    <property type="entry name" value="cas4"/>
    <property type="match status" value="1"/>
</dbReference>
<evidence type="ECO:0000256" key="6">
    <source>
        <dbReference type="ARBA" id="ARBA00022723"/>
    </source>
</evidence>
<dbReference type="STRING" id="1197717.BED41_02085"/>
<dbReference type="AlphaFoldDB" id="A0A1B2I222"/>
<keyword evidence="10 13" id="KW-0411">Iron-sulfur</keyword>
<keyword evidence="8 13" id="KW-0269">Exonuclease</keyword>